<dbReference type="PANTHER" id="PTHR47534:SF3">
    <property type="entry name" value="ALCOHOL DEHYDROGENASE-LIKE C-TERMINAL DOMAIN-CONTAINING PROTEIN"/>
    <property type="match status" value="1"/>
</dbReference>
<reference evidence="2 3" key="1">
    <citation type="submission" date="2015-10" db="EMBL/GenBank/DDBJ databases">
        <title>Full genome of DAOMC 229536 Phialocephala scopiformis, a fungal endophyte of spruce producing the potent anti-insectan compound rugulosin.</title>
        <authorList>
            <consortium name="DOE Joint Genome Institute"/>
            <person name="Walker A.K."/>
            <person name="Frasz S.L."/>
            <person name="Seifert K.A."/>
            <person name="Miller J.D."/>
            <person name="Mondo S.J."/>
            <person name="Labutti K."/>
            <person name="Lipzen A."/>
            <person name="Dockter R."/>
            <person name="Kennedy M."/>
            <person name="Grigoriev I.V."/>
            <person name="Spatafora J.W."/>
        </authorList>
    </citation>
    <scope>NUCLEOTIDE SEQUENCE [LARGE SCALE GENOMIC DNA]</scope>
    <source>
        <strain evidence="2 3">CBS 120377</strain>
    </source>
</reference>
<dbReference type="KEGG" id="psco:LY89DRAFT_636878"/>
<evidence type="ECO:0000256" key="1">
    <source>
        <dbReference type="ARBA" id="ARBA00023002"/>
    </source>
</evidence>
<dbReference type="GeneID" id="28821231"/>
<name>A0A194XRJ1_MOLSC</name>
<dbReference type="RefSeq" id="XP_018077024.1">
    <property type="nucleotide sequence ID" value="XM_018211505.1"/>
</dbReference>
<dbReference type="InterPro" id="IPR052228">
    <property type="entry name" value="Sec_Metab_Biosynth_Oxidored"/>
</dbReference>
<dbReference type="AlphaFoldDB" id="A0A194XRJ1"/>
<evidence type="ECO:0000313" key="3">
    <source>
        <dbReference type="Proteomes" id="UP000070700"/>
    </source>
</evidence>
<proteinExistence type="predicted"/>
<keyword evidence="1" id="KW-0560">Oxidoreductase</keyword>
<dbReference type="InterPro" id="IPR036291">
    <property type="entry name" value="NAD(P)-bd_dom_sf"/>
</dbReference>
<evidence type="ECO:0008006" key="4">
    <source>
        <dbReference type="Google" id="ProtNLM"/>
    </source>
</evidence>
<dbReference type="PANTHER" id="PTHR47534">
    <property type="entry name" value="YALI0E05731P"/>
    <property type="match status" value="1"/>
</dbReference>
<keyword evidence="3" id="KW-1185">Reference proteome</keyword>
<evidence type="ECO:0000313" key="2">
    <source>
        <dbReference type="EMBL" id="KUJ22669.1"/>
    </source>
</evidence>
<accession>A0A194XRJ1</accession>
<organism evidence="2 3">
    <name type="scientific">Mollisia scopiformis</name>
    <name type="common">Conifer needle endophyte fungus</name>
    <name type="synonym">Phialocephala scopiformis</name>
    <dbReference type="NCBI Taxonomy" id="149040"/>
    <lineage>
        <taxon>Eukaryota</taxon>
        <taxon>Fungi</taxon>
        <taxon>Dikarya</taxon>
        <taxon>Ascomycota</taxon>
        <taxon>Pezizomycotina</taxon>
        <taxon>Leotiomycetes</taxon>
        <taxon>Helotiales</taxon>
        <taxon>Mollisiaceae</taxon>
        <taxon>Mollisia</taxon>
    </lineage>
</organism>
<dbReference type="Gene3D" id="3.40.50.720">
    <property type="entry name" value="NAD(P)-binding Rossmann-like Domain"/>
    <property type="match status" value="1"/>
</dbReference>
<dbReference type="EMBL" id="KQ947406">
    <property type="protein sequence ID" value="KUJ22669.1"/>
    <property type="molecule type" value="Genomic_DNA"/>
</dbReference>
<gene>
    <name evidence="2" type="ORF">LY89DRAFT_636878</name>
</gene>
<dbReference type="InParanoid" id="A0A194XRJ1"/>
<dbReference type="Proteomes" id="UP000070700">
    <property type="component" value="Unassembled WGS sequence"/>
</dbReference>
<sequence>MVSLKDIKKSNASLQDLPPGLVAVFVGATSGIGLGTLEALAKNANGPRAYIITRSKANATPIIDNLKLLNPMATFMPIEGQFSFIKDVDSMSEEIKRFETHIDILCISPGYLGLGGRHDTPEGMDTDSALQFYSRQRLIMNLLPLLERSSSPRVISVFAPGFEGPIDKDDLECRKHFDNIKACRAASTMTDLMFEELAKERPTVSFIHSYPGQVGGRLMDHALASASGLLWLPAQISRYTVLPVYTHLMCITPEEAGQRTLFLGTSTRFPPTTDHGITGKVDGFVERPNGVGVARSTVMKDGQGNGVYRVNWNAEIVKDSKLIDQYREEGYGKMVYDHTTNVFERSLSGNAN</sequence>
<protein>
    <recommendedName>
        <fullName evidence="4">NAD(P)-binding protein</fullName>
    </recommendedName>
</protein>
<dbReference type="GO" id="GO:0016491">
    <property type="term" value="F:oxidoreductase activity"/>
    <property type="evidence" value="ECO:0007669"/>
    <property type="project" value="UniProtKB-KW"/>
</dbReference>
<dbReference type="OrthoDB" id="2898509at2759"/>
<dbReference type="SUPFAM" id="SSF51735">
    <property type="entry name" value="NAD(P)-binding Rossmann-fold domains"/>
    <property type="match status" value="1"/>
</dbReference>
<dbReference type="FunCoup" id="A0A194XRJ1">
    <property type="interactions" value="44"/>
</dbReference>